<accession>A0A375A9C8</accession>
<dbReference type="EC" id="5.2.1.8" evidence="1"/>
<reference evidence="1 2" key="1">
    <citation type="submission" date="2016-09" db="EMBL/GenBank/DDBJ databases">
        <authorList>
            <person name="Reverchon S."/>
            <person name="Nasser W."/>
            <person name="Leonard S."/>
            <person name="Brochier C."/>
            <person name="Duprey A."/>
        </authorList>
    </citation>
    <scope>NUCLEOTIDE SEQUENCE [LARGE SCALE GENOMIC DNA]</scope>
    <source>
        <strain evidence="1 2">174/2</strain>
    </source>
</reference>
<organism evidence="1 2">
    <name type="scientific">Dickeya aquatica</name>
    <dbReference type="NCBI Taxonomy" id="1401087"/>
    <lineage>
        <taxon>Bacteria</taxon>
        <taxon>Pseudomonadati</taxon>
        <taxon>Pseudomonadota</taxon>
        <taxon>Gammaproteobacteria</taxon>
        <taxon>Enterobacterales</taxon>
        <taxon>Pectobacteriaceae</taxon>
        <taxon>Dickeya</taxon>
    </lineage>
</organism>
<dbReference type="KEGG" id="daq:DAQ1742_01673"/>
<keyword evidence="2" id="KW-1185">Reference proteome</keyword>
<evidence type="ECO:0000313" key="2">
    <source>
        <dbReference type="Proteomes" id="UP000294820"/>
    </source>
</evidence>
<protein>
    <submittedName>
        <fullName evidence="1">Peptidyl-prolyl cis-trans isomerase PpiD</fullName>
        <ecNumber evidence="1">5.2.1.8</ecNumber>
    </submittedName>
</protein>
<dbReference type="GO" id="GO:0003755">
    <property type="term" value="F:peptidyl-prolyl cis-trans isomerase activity"/>
    <property type="evidence" value="ECO:0007669"/>
    <property type="project" value="UniProtKB-EC"/>
</dbReference>
<dbReference type="Proteomes" id="UP000294820">
    <property type="component" value="Chromosome 1"/>
</dbReference>
<dbReference type="EMBL" id="LT615367">
    <property type="protein sequence ID" value="SLM62615.1"/>
    <property type="molecule type" value="Genomic_DNA"/>
</dbReference>
<dbReference type="AlphaFoldDB" id="A0A375A9C8"/>
<gene>
    <name evidence="1" type="ORF">DAQ1742_01673</name>
</gene>
<proteinExistence type="predicted"/>
<name>A0A375A9C8_9GAMM</name>
<evidence type="ECO:0000313" key="1">
    <source>
        <dbReference type="EMBL" id="SLM62615.1"/>
    </source>
</evidence>
<sequence>MSFSAAKVLSSVTQSDALGQTVFSMPQPKKDKPAYAVARDQEGKCGFGCA</sequence>
<keyword evidence="1" id="KW-0413">Isomerase</keyword>